<sequence length="112" mass="12692">MLDKMTQMMTMLREISEALPQQEEVVHDFRIGNRDKELNITKGVTDPINIGTEITVDVATNIKLQVTTNMELKLILNESVKEPMHFIVVVEKVPVEEVDEFDSFSSSKGNKA</sequence>
<dbReference type="EMBL" id="JAIQCV010000012">
    <property type="protein sequence ID" value="KAH1039167.1"/>
    <property type="molecule type" value="Genomic_DNA"/>
</dbReference>
<evidence type="ECO:0000313" key="2">
    <source>
        <dbReference type="Proteomes" id="UP000828251"/>
    </source>
</evidence>
<organism evidence="1 2">
    <name type="scientific">Gossypium stocksii</name>
    <dbReference type="NCBI Taxonomy" id="47602"/>
    <lineage>
        <taxon>Eukaryota</taxon>
        <taxon>Viridiplantae</taxon>
        <taxon>Streptophyta</taxon>
        <taxon>Embryophyta</taxon>
        <taxon>Tracheophyta</taxon>
        <taxon>Spermatophyta</taxon>
        <taxon>Magnoliopsida</taxon>
        <taxon>eudicotyledons</taxon>
        <taxon>Gunneridae</taxon>
        <taxon>Pentapetalae</taxon>
        <taxon>rosids</taxon>
        <taxon>malvids</taxon>
        <taxon>Malvales</taxon>
        <taxon>Malvaceae</taxon>
        <taxon>Malvoideae</taxon>
        <taxon>Gossypium</taxon>
    </lineage>
</organism>
<dbReference type="AlphaFoldDB" id="A0A9D3UEH4"/>
<name>A0A9D3UEH4_9ROSI</name>
<accession>A0A9D3UEH4</accession>
<protein>
    <submittedName>
        <fullName evidence="1">Uncharacterized protein</fullName>
    </submittedName>
</protein>
<reference evidence="1 2" key="1">
    <citation type="journal article" date="2021" name="Plant Biotechnol. J.">
        <title>Multi-omics assisted identification of the key and species-specific regulatory components of drought-tolerant mechanisms in Gossypium stocksii.</title>
        <authorList>
            <person name="Yu D."/>
            <person name="Ke L."/>
            <person name="Zhang D."/>
            <person name="Wu Y."/>
            <person name="Sun Y."/>
            <person name="Mei J."/>
            <person name="Sun J."/>
            <person name="Sun Y."/>
        </authorList>
    </citation>
    <scope>NUCLEOTIDE SEQUENCE [LARGE SCALE GENOMIC DNA]</scope>
    <source>
        <strain evidence="2">cv. E1</strain>
        <tissue evidence="1">Leaf</tissue>
    </source>
</reference>
<proteinExistence type="predicted"/>
<keyword evidence="2" id="KW-1185">Reference proteome</keyword>
<comment type="caution">
    <text evidence="1">The sequence shown here is derived from an EMBL/GenBank/DDBJ whole genome shotgun (WGS) entry which is preliminary data.</text>
</comment>
<gene>
    <name evidence="1" type="ORF">J1N35_040910</name>
</gene>
<evidence type="ECO:0000313" key="1">
    <source>
        <dbReference type="EMBL" id="KAH1039167.1"/>
    </source>
</evidence>
<dbReference type="Proteomes" id="UP000828251">
    <property type="component" value="Unassembled WGS sequence"/>
</dbReference>